<evidence type="ECO:0000313" key="2">
    <source>
        <dbReference type="EMBL" id="QII11813.1"/>
    </source>
</evidence>
<dbReference type="RefSeq" id="WP_164994960.1">
    <property type="nucleotide sequence ID" value="NZ_CP049055.1"/>
</dbReference>
<name>A0A6G7GR69_KUEST</name>
<protein>
    <submittedName>
        <fullName evidence="2">Uncharacterized protein</fullName>
    </submittedName>
</protein>
<keyword evidence="1" id="KW-1133">Transmembrane helix</keyword>
<evidence type="ECO:0000256" key="1">
    <source>
        <dbReference type="SAM" id="Phobius"/>
    </source>
</evidence>
<accession>A0A6G7GR69</accession>
<dbReference type="EMBL" id="CP049055">
    <property type="protein sequence ID" value="QII11813.1"/>
    <property type="molecule type" value="Genomic_DNA"/>
</dbReference>
<sequence length="476" mass="53546">MRHLFALFTFIGMFSWGYCFTPVHGQETQENETSIAATAKSESESESESALKKEFLLTDRPLEIWTFIDDYRIIPGKTLHLTVQVLWMLGITVDLESLANVDLSPFVIEGIIISERQIFDNMHDFAVVTYALSLPPNIKEGIYSIPSFRLSYINTVDSKEGAASSAPIAVKRTPILVEGKIDKDVICIGDRIHYTLTIRYENDIKLLWDTMDKIQFPPFEVLKKESSTQTEGELTKTVIDYTLAIYELGGKERNPEIPGISVLYYKEPDSQSAAIRGNDSSIVTKEAHTTPIPILINTLLKSVDVPLEGLKGPVPYSKEHVFFYGYMPFGGGILLLLLFGMLTIRASMQKQAEKKPITTTITPHIALEKLKAVMLKLEYTDNDALNKENAQLASKALRTYLGTFTGISNELAQSLTTSRFFENNGQNKLSEDATTVARESFRLLDSLIFEKQIHEETFKRTKDCLEDVVRLTGINK</sequence>
<keyword evidence="1" id="KW-0472">Membrane</keyword>
<gene>
    <name evidence="2" type="ORF">KsCSTR_24340</name>
</gene>
<keyword evidence="1" id="KW-0812">Transmembrane</keyword>
<dbReference type="AlphaFoldDB" id="A0A6G7GR69"/>
<feature type="transmembrane region" description="Helical" evidence="1">
    <location>
        <begin position="321"/>
        <end position="344"/>
    </location>
</feature>
<organism evidence="2 3">
    <name type="scientific">Kuenenia stuttgartiensis</name>
    <dbReference type="NCBI Taxonomy" id="174633"/>
    <lineage>
        <taxon>Bacteria</taxon>
        <taxon>Pseudomonadati</taxon>
        <taxon>Planctomycetota</taxon>
        <taxon>Candidatus Brocadiia</taxon>
        <taxon>Candidatus Brocadiales</taxon>
        <taxon>Candidatus Brocadiaceae</taxon>
        <taxon>Candidatus Kuenenia</taxon>
    </lineage>
</organism>
<proteinExistence type="predicted"/>
<dbReference type="Proteomes" id="UP000501926">
    <property type="component" value="Chromosome"/>
</dbReference>
<reference evidence="2 3" key="1">
    <citation type="submission" date="2020-02" db="EMBL/GenBank/DDBJ databases">
        <title>Newly sequenced genome of strain CSTR1 showed variability in Candidatus Kuenenia stuttgartiensis genomes.</title>
        <authorList>
            <person name="Ding C."/>
            <person name="Adrian L."/>
        </authorList>
    </citation>
    <scope>NUCLEOTIDE SEQUENCE [LARGE SCALE GENOMIC DNA]</scope>
    <source>
        <strain evidence="2 3">CSTR1</strain>
    </source>
</reference>
<evidence type="ECO:0000313" key="3">
    <source>
        <dbReference type="Proteomes" id="UP000501926"/>
    </source>
</evidence>